<accession>A0A2H5QC09</accession>
<name>A0A2H5QC09_CITUN</name>
<keyword evidence="2" id="KW-1185">Reference proteome</keyword>
<evidence type="ECO:0000313" key="2">
    <source>
        <dbReference type="Proteomes" id="UP000236630"/>
    </source>
</evidence>
<dbReference type="EMBL" id="BDQV01000295">
    <property type="protein sequence ID" value="GAY62178.1"/>
    <property type="molecule type" value="Genomic_DNA"/>
</dbReference>
<sequence length="69" mass="8062">MPHRRSMPHHHPIYVNSVLNSNMDSTVYVNSIVHLNNDIFPFMLFLRFSTVLNSKVMFVLLSDLSFIVK</sequence>
<gene>
    <name evidence="1" type="ORF">CUMW_215720</name>
</gene>
<reference evidence="1 2" key="1">
    <citation type="journal article" date="2017" name="Front. Genet.">
        <title>Draft sequencing of the heterozygous diploid genome of Satsuma (Citrus unshiu Marc.) using a hybrid assembly approach.</title>
        <authorList>
            <person name="Shimizu T."/>
            <person name="Tanizawa Y."/>
            <person name="Mochizuki T."/>
            <person name="Nagasaki H."/>
            <person name="Yoshioka T."/>
            <person name="Toyoda A."/>
            <person name="Fujiyama A."/>
            <person name="Kaminuma E."/>
            <person name="Nakamura Y."/>
        </authorList>
    </citation>
    <scope>NUCLEOTIDE SEQUENCE [LARGE SCALE GENOMIC DNA]</scope>
    <source>
        <strain evidence="2">cv. Miyagawa wase</strain>
    </source>
</reference>
<organism evidence="1 2">
    <name type="scientific">Citrus unshiu</name>
    <name type="common">Satsuma mandarin</name>
    <name type="synonym">Citrus nobilis var. unshiu</name>
    <dbReference type="NCBI Taxonomy" id="55188"/>
    <lineage>
        <taxon>Eukaryota</taxon>
        <taxon>Viridiplantae</taxon>
        <taxon>Streptophyta</taxon>
        <taxon>Embryophyta</taxon>
        <taxon>Tracheophyta</taxon>
        <taxon>Spermatophyta</taxon>
        <taxon>Magnoliopsida</taxon>
        <taxon>eudicotyledons</taxon>
        <taxon>Gunneridae</taxon>
        <taxon>Pentapetalae</taxon>
        <taxon>rosids</taxon>
        <taxon>malvids</taxon>
        <taxon>Sapindales</taxon>
        <taxon>Rutaceae</taxon>
        <taxon>Aurantioideae</taxon>
        <taxon>Citrus</taxon>
    </lineage>
</organism>
<comment type="caution">
    <text evidence="1">The sequence shown here is derived from an EMBL/GenBank/DDBJ whole genome shotgun (WGS) entry which is preliminary data.</text>
</comment>
<protein>
    <submittedName>
        <fullName evidence="1">Uncharacterized protein</fullName>
    </submittedName>
</protein>
<evidence type="ECO:0000313" key="1">
    <source>
        <dbReference type="EMBL" id="GAY62178.1"/>
    </source>
</evidence>
<dbReference type="AlphaFoldDB" id="A0A2H5QC09"/>
<dbReference type="Proteomes" id="UP000236630">
    <property type="component" value="Unassembled WGS sequence"/>
</dbReference>
<proteinExistence type="predicted"/>